<comment type="caution">
    <text evidence="6">Lacks conserved residue(s) required for the propagation of feature annotation.</text>
</comment>
<name>A0A1M5AB68_9BACT</name>
<dbReference type="Gene3D" id="2.40.50.140">
    <property type="entry name" value="Nucleic acid-binding proteins"/>
    <property type="match status" value="1"/>
</dbReference>
<keyword evidence="3 6" id="KW-0238">DNA-binding</keyword>
<dbReference type="CDD" id="cd14332">
    <property type="entry name" value="UBA_RuvA_C"/>
    <property type="match status" value="1"/>
</dbReference>
<accession>A0A1M5AB68</accession>
<dbReference type="GO" id="GO:0005737">
    <property type="term" value="C:cytoplasm"/>
    <property type="evidence" value="ECO:0007669"/>
    <property type="project" value="UniProtKB-SubCell"/>
</dbReference>
<proteinExistence type="inferred from homology"/>
<dbReference type="SUPFAM" id="SSF47781">
    <property type="entry name" value="RuvA domain 2-like"/>
    <property type="match status" value="1"/>
</dbReference>
<evidence type="ECO:0000313" key="8">
    <source>
        <dbReference type="EMBL" id="SHF27519.1"/>
    </source>
</evidence>
<keyword evidence="8" id="KW-0378">Hydrolase</keyword>
<dbReference type="EMBL" id="FQUS01000007">
    <property type="protein sequence ID" value="SHF27519.1"/>
    <property type="molecule type" value="Genomic_DNA"/>
</dbReference>
<organism evidence="8 9">
    <name type="scientific">Fodinibius roseus</name>
    <dbReference type="NCBI Taxonomy" id="1194090"/>
    <lineage>
        <taxon>Bacteria</taxon>
        <taxon>Pseudomonadati</taxon>
        <taxon>Balneolota</taxon>
        <taxon>Balneolia</taxon>
        <taxon>Balneolales</taxon>
        <taxon>Balneolaceae</taxon>
        <taxon>Fodinibius</taxon>
    </lineage>
</organism>
<dbReference type="NCBIfam" id="TIGR00084">
    <property type="entry name" value="ruvA"/>
    <property type="match status" value="1"/>
</dbReference>
<dbReference type="GO" id="GO:0048476">
    <property type="term" value="C:Holliday junction resolvase complex"/>
    <property type="evidence" value="ECO:0007669"/>
    <property type="project" value="UniProtKB-UniRule"/>
</dbReference>
<comment type="domain">
    <text evidence="6">Has three domains with a flexible linker between the domains II and III and assumes an 'L' shape. Domain III is highly mobile and contacts RuvB.</text>
</comment>
<evidence type="ECO:0000256" key="3">
    <source>
        <dbReference type="ARBA" id="ARBA00023125"/>
    </source>
</evidence>
<keyword evidence="5 6" id="KW-0234">DNA repair</keyword>
<dbReference type="InterPro" id="IPR012340">
    <property type="entry name" value="NA-bd_OB-fold"/>
</dbReference>
<dbReference type="Pfam" id="PF01330">
    <property type="entry name" value="RuvA_N"/>
    <property type="match status" value="1"/>
</dbReference>
<dbReference type="InterPro" id="IPR013849">
    <property type="entry name" value="DNA_helicase_Holl-junc_RuvA_I"/>
</dbReference>
<dbReference type="GO" id="GO:0005524">
    <property type="term" value="F:ATP binding"/>
    <property type="evidence" value="ECO:0007669"/>
    <property type="project" value="InterPro"/>
</dbReference>
<dbReference type="InterPro" id="IPR011114">
    <property type="entry name" value="RuvA_C"/>
</dbReference>
<feature type="domain" description="Helix-hairpin-helix DNA-binding motif class 1" evidence="7">
    <location>
        <begin position="108"/>
        <end position="127"/>
    </location>
</feature>
<dbReference type="GO" id="GO:0009379">
    <property type="term" value="C:Holliday junction helicase complex"/>
    <property type="evidence" value="ECO:0007669"/>
    <property type="project" value="InterPro"/>
</dbReference>
<reference evidence="8 9" key="1">
    <citation type="submission" date="2016-11" db="EMBL/GenBank/DDBJ databases">
        <authorList>
            <person name="Jaros S."/>
            <person name="Januszkiewicz K."/>
            <person name="Wedrychowicz H."/>
        </authorList>
    </citation>
    <scope>NUCLEOTIDE SEQUENCE [LARGE SCALE GENOMIC DNA]</scope>
    <source>
        <strain evidence="8 9">DSM 21986</strain>
    </source>
</reference>
<feature type="domain" description="Helix-hairpin-helix DNA-binding motif class 1" evidence="7">
    <location>
        <begin position="73"/>
        <end position="92"/>
    </location>
</feature>
<dbReference type="Pfam" id="PF14520">
    <property type="entry name" value="HHH_5"/>
    <property type="match status" value="1"/>
</dbReference>
<feature type="region of interest" description="Domain II" evidence="6">
    <location>
        <begin position="65"/>
        <end position="142"/>
    </location>
</feature>
<keyword evidence="4 6" id="KW-0233">DNA recombination</keyword>
<dbReference type="InterPro" id="IPR003583">
    <property type="entry name" value="Hlx-hairpin-Hlx_DNA-bd_motif"/>
</dbReference>
<comment type="function">
    <text evidence="6">The RuvA-RuvB-RuvC complex processes Holliday junction (HJ) DNA during genetic recombination and DNA repair, while the RuvA-RuvB complex plays an important role in the rescue of blocked DNA replication forks via replication fork reversal (RFR). RuvA specifically binds to HJ cruciform DNA, conferring on it an open structure. The RuvB hexamer acts as an ATP-dependent pump, pulling dsDNA into and through the RuvAB complex. HJ branch migration allows RuvC to scan DNA until it finds its consensus sequence, where it cleaves and resolves the cruciform DNA.</text>
</comment>
<sequence length="199" mass="21568">MIAYLKGTVHSKSENQLILEVRDVGYQLEISTQTLEQLPPLGEEAELLVHHHITDNDQRLFGFLGQNEKDLFELLITVKGVGPKLGLTILSGLPAEEITGAIVQKDKGKLSQIKGIGKKTAERMILELKDKVSEMVDATYTQAAGSVSGNLKGEAVSALQSLGFKKRDSEKAVSMAVKNGNSAQNVQELVKMALAQLNT</sequence>
<evidence type="ECO:0000259" key="7">
    <source>
        <dbReference type="SMART" id="SM00278"/>
    </source>
</evidence>
<dbReference type="InterPro" id="IPR010994">
    <property type="entry name" value="RuvA_2-like"/>
</dbReference>
<dbReference type="OrthoDB" id="5293449at2"/>
<dbReference type="GO" id="GO:0000400">
    <property type="term" value="F:four-way junction DNA binding"/>
    <property type="evidence" value="ECO:0007669"/>
    <property type="project" value="UniProtKB-UniRule"/>
</dbReference>
<dbReference type="HAMAP" id="MF_00031">
    <property type="entry name" value="DNA_HJ_migration_RuvA"/>
    <property type="match status" value="1"/>
</dbReference>
<keyword evidence="1 6" id="KW-0963">Cytoplasm</keyword>
<comment type="similarity">
    <text evidence="6">Belongs to the RuvA family.</text>
</comment>
<keyword evidence="9" id="KW-1185">Reference proteome</keyword>
<evidence type="ECO:0000256" key="1">
    <source>
        <dbReference type="ARBA" id="ARBA00022490"/>
    </source>
</evidence>
<dbReference type="SMART" id="SM00278">
    <property type="entry name" value="HhH1"/>
    <property type="match status" value="2"/>
</dbReference>
<dbReference type="InterPro" id="IPR000085">
    <property type="entry name" value="RuvA"/>
</dbReference>
<keyword evidence="8" id="KW-0347">Helicase</keyword>
<dbReference type="GO" id="GO:0009378">
    <property type="term" value="F:four-way junction helicase activity"/>
    <property type="evidence" value="ECO:0007669"/>
    <property type="project" value="InterPro"/>
</dbReference>
<evidence type="ECO:0000313" key="9">
    <source>
        <dbReference type="Proteomes" id="UP000184041"/>
    </source>
</evidence>
<evidence type="ECO:0000256" key="6">
    <source>
        <dbReference type="HAMAP-Rule" id="MF_00031"/>
    </source>
</evidence>
<dbReference type="SUPFAM" id="SSF46929">
    <property type="entry name" value="DNA helicase RuvA subunit, C-terminal domain"/>
    <property type="match status" value="1"/>
</dbReference>
<evidence type="ECO:0000256" key="2">
    <source>
        <dbReference type="ARBA" id="ARBA00022763"/>
    </source>
</evidence>
<dbReference type="Pfam" id="PF07499">
    <property type="entry name" value="RuvA_C"/>
    <property type="match status" value="1"/>
</dbReference>
<dbReference type="InterPro" id="IPR036267">
    <property type="entry name" value="RuvA_C_sf"/>
</dbReference>
<keyword evidence="8" id="KW-0547">Nucleotide-binding</keyword>
<feature type="region of interest" description="Domain I" evidence="6">
    <location>
        <begin position="1"/>
        <end position="64"/>
    </location>
</feature>
<keyword evidence="2 6" id="KW-0227">DNA damage</keyword>
<protein>
    <recommendedName>
        <fullName evidence="6">Holliday junction branch migration complex subunit RuvA</fullName>
    </recommendedName>
</protein>
<dbReference type="GO" id="GO:0006310">
    <property type="term" value="P:DNA recombination"/>
    <property type="evidence" value="ECO:0007669"/>
    <property type="project" value="UniProtKB-UniRule"/>
</dbReference>
<keyword evidence="8" id="KW-0067">ATP-binding</keyword>
<dbReference type="Gene3D" id="1.10.8.10">
    <property type="entry name" value="DNA helicase RuvA subunit, C-terminal domain"/>
    <property type="match status" value="1"/>
</dbReference>
<comment type="subcellular location">
    <subcellularLocation>
        <location evidence="6">Cytoplasm</location>
    </subcellularLocation>
</comment>
<dbReference type="STRING" id="1194090.SAMN05443144_10712"/>
<feature type="region of interest" description="Domain III" evidence="6">
    <location>
        <begin position="151"/>
        <end position="199"/>
    </location>
</feature>
<dbReference type="RefSeq" id="WP_073061834.1">
    <property type="nucleotide sequence ID" value="NZ_FQUS01000007.1"/>
</dbReference>
<comment type="subunit">
    <text evidence="6">Homotetramer. Forms an RuvA(8)-RuvB(12)-Holliday junction (HJ) complex. HJ DNA is sandwiched between 2 RuvA tetramers; dsDNA enters through RuvA and exits via RuvB. An RuvB hexamer assembles on each DNA strand where it exits the tetramer. Each RuvB hexamer is contacted by two RuvA subunits (via domain III) on 2 adjacent RuvB subunits; this complex drives branch migration. In the full resolvosome a probable DNA-RuvA(4)-RuvB(12)-RuvC(2) complex forms which resolves the HJ.</text>
</comment>
<dbReference type="GO" id="GO:0006281">
    <property type="term" value="P:DNA repair"/>
    <property type="evidence" value="ECO:0007669"/>
    <property type="project" value="UniProtKB-UniRule"/>
</dbReference>
<evidence type="ECO:0000256" key="5">
    <source>
        <dbReference type="ARBA" id="ARBA00023204"/>
    </source>
</evidence>
<dbReference type="Proteomes" id="UP000184041">
    <property type="component" value="Unassembled WGS sequence"/>
</dbReference>
<evidence type="ECO:0000256" key="4">
    <source>
        <dbReference type="ARBA" id="ARBA00023172"/>
    </source>
</evidence>
<dbReference type="Gene3D" id="1.10.150.20">
    <property type="entry name" value="5' to 3' exonuclease, C-terminal subdomain"/>
    <property type="match status" value="1"/>
</dbReference>
<gene>
    <name evidence="6" type="primary">ruvA</name>
    <name evidence="8" type="ORF">SAMN05443144_10712</name>
</gene>
<dbReference type="SUPFAM" id="SSF50249">
    <property type="entry name" value="Nucleic acid-binding proteins"/>
    <property type="match status" value="1"/>
</dbReference>
<dbReference type="AlphaFoldDB" id="A0A1M5AB68"/>